<protein>
    <submittedName>
        <fullName evidence="1">Uncharacterized protein</fullName>
    </submittedName>
</protein>
<dbReference type="EMBL" id="LWQU01000122">
    <property type="protein sequence ID" value="OAN54170.1"/>
    <property type="molecule type" value="Genomic_DNA"/>
</dbReference>
<comment type="caution">
    <text evidence="1">The sequence shown here is derived from an EMBL/GenBank/DDBJ whole genome shotgun (WGS) entry which is preliminary data.</text>
</comment>
<keyword evidence="2" id="KW-1185">Reference proteome</keyword>
<evidence type="ECO:0000313" key="2">
    <source>
        <dbReference type="Proteomes" id="UP000078543"/>
    </source>
</evidence>
<name>A0A178MVQ6_9PROT</name>
<gene>
    <name evidence="1" type="ORF">A6A05_08960</name>
</gene>
<proteinExistence type="predicted"/>
<reference evidence="1 2" key="1">
    <citation type="submission" date="2016-04" db="EMBL/GenBank/DDBJ databases">
        <title>Draft genome sequence of freshwater magnetotactic bacteria Magnetospirillum marisnigri SP-1 and Magnetospirillum moscoviense BB-1.</title>
        <authorList>
            <person name="Koziaeva V."/>
            <person name="Dziuba M.V."/>
            <person name="Ivanov T.M."/>
            <person name="Kuznetsov B."/>
            <person name="Grouzdev D.S."/>
        </authorList>
    </citation>
    <scope>NUCLEOTIDE SEQUENCE [LARGE SCALE GENOMIC DNA]</scope>
    <source>
        <strain evidence="1 2">BB-1</strain>
    </source>
</reference>
<accession>A0A178MVQ6</accession>
<sequence>MLDLVGDDGEALARFARTGGFNRGVQGQHAGLGGDPLNQTDHMADGLNRRRQSLHAVGGLADLADRLAGDVVGGADLLSDFIDGEW</sequence>
<evidence type="ECO:0000313" key="1">
    <source>
        <dbReference type="EMBL" id="OAN54170.1"/>
    </source>
</evidence>
<dbReference type="Proteomes" id="UP000078543">
    <property type="component" value="Unassembled WGS sequence"/>
</dbReference>
<dbReference type="STRING" id="1437059.A6A05_08960"/>
<dbReference type="AlphaFoldDB" id="A0A178MVQ6"/>
<organism evidence="1 2">
    <name type="scientific">Magnetospirillum moscoviense</name>
    <dbReference type="NCBI Taxonomy" id="1437059"/>
    <lineage>
        <taxon>Bacteria</taxon>
        <taxon>Pseudomonadati</taxon>
        <taxon>Pseudomonadota</taxon>
        <taxon>Alphaproteobacteria</taxon>
        <taxon>Rhodospirillales</taxon>
        <taxon>Rhodospirillaceae</taxon>
        <taxon>Magnetospirillum</taxon>
    </lineage>
</organism>